<dbReference type="Proteomes" id="UP000218272">
    <property type="component" value="Chromosome SCLO_1"/>
</dbReference>
<dbReference type="InterPro" id="IPR001387">
    <property type="entry name" value="Cro/C1-type_HTH"/>
</dbReference>
<feature type="domain" description="HTH cro/C1-type" evidence="2">
    <location>
        <begin position="16"/>
        <end position="70"/>
    </location>
</feature>
<evidence type="ECO:0000313" key="4">
    <source>
        <dbReference type="Proteomes" id="UP000218272"/>
    </source>
</evidence>
<dbReference type="GO" id="GO:0003677">
    <property type="term" value="F:DNA binding"/>
    <property type="evidence" value="ECO:0007669"/>
    <property type="project" value="InterPro"/>
</dbReference>
<dbReference type="Gene3D" id="1.10.260.40">
    <property type="entry name" value="lambda repressor-like DNA-binding domains"/>
    <property type="match status" value="1"/>
</dbReference>
<evidence type="ECO:0000259" key="2">
    <source>
        <dbReference type="PROSITE" id="PS50943"/>
    </source>
</evidence>
<dbReference type="SMART" id="SM00530">
    <property type="entry name" value="HTH_XRE"/>
    <property type="match status" value="1"/>
</dbReference>
<protein>
    <submittedName>
        <fullName evidence="3">HTH-type transcriptional regulator</fullName>
    </submittedName>
</protein>
<reference evidence="3 4" key="1">
    <citation type="submission" date="2016-10" db="EMBL/GenBank/DDBJ databases">
        <title>Complete Genome Sequence of the Nonylphenol-Degrading Bacterium Sphingobium cloacae JCM 10874T.</title>
        <authorList>
            <person name="Ootsuka M."/>
            <person name="Nishizawa T."/>
            <person name="Ohta H."/>
        </authorList>
    </citation>
    <scope>NUCLEOTIDE SEQUENCE [LARGE SCALE GENOMIC DNA]</scope>
    <source>
        <strain evidence="3 4">JCM 10874</strain>
    </source>
</reference>
<proteinExistence type="predicted"/>
<dbReference type="CDD" id="cd00093">
    <property type="entry name" value="HTH_XRE"/>
    <property type="match status" value="1"/>
</dbReference>
<dbReference type="InterPro" id="IPR010982">
    <property type="entry name" value="Lambda_DNA-bd_dom_sf"/>
</dbReference>
<accession>A0A1E1F459</accession>
<evidence type="ECO:0000313" key="3">
    <source>
        <dbReference type="EMBL" id="BAV65310.1"/>
    </source>
</evidence>
<feature type="region of interest" description="Disordered" evidence="1">
    <location>
        <begin position="81"/>
        <end position="106"/>
    </location>
</feature>
<sequence length="106" mass="11533">MMTDTHLPVSDIAASVKAARQTKALTQRELGRRVGLPQSHISKIESGGVDLQLSSLIQIARALDLEIRLIPRKALPAVEGVLRSQEAGDGKAADQHPAYRLEENEE</sequence>
<dbReference type="PROSITE" id="PS50943">
    <property type="entry name" value="HTH_CROC1"/>
    <property type="match status" value="1"/>
</dbReference>
<keyword evidence="4" id="KW-1185">Reference proteome</keyword>
<dbReference type="Pfam" id="PF01381">
    <property type="entry name" value="HTH_3"/>
    <property type="match status" value="1"/>
</dbReference>
<dbReference type="SUPFAM" id="SSF47413">
    <property type="entry name" value="lambda repressor-like DNA-binding domains"/>
    <property type="match status" value="1"/>
</dbReference>
<dbReference type="EMBL" id="AP017655">
    <property type="protein sequence ID" value="BAV65310.1"/>
    <property type="molecule type" value="Genomic_DNA"/>
</dbReference>
<dbReference type="AlphaFoldDB" id="A0A1E1F459"/>
<name>A0A1E1F459_9SPHN</name>
<gene>
    <name evidence="3" type="ORF">SCLO_1022700</name>
</gene>
<dbReference type="KEGG" id="sclo:SCLO_1022700"/>
<evidence type="ECO:0000256" key="1">
    <source>
        <dbReference type="SAM" id="MobiDB-lite"/>
    </source>
</evidence>
<feature type="compositionally biased region" description="Basic and acidic residues" evidence="1">
    <location>
        <begin position="86"/>
        <end position="106"/>
    </location>
</feature>
<organism evidence="3 4">
    <name type="scientific">Sphingobium cloacae</name>
    <dbReference type="NCBI Taxonomy" id="120107"/>
    <lineage>
        <taxon>Bacteria</taxon>
        <taxon>Pseudomonadati</taxon>
        <taxon>Pseudomonadota</taxon>
        <taxon>Alphaproteobacteria</taxon>
        <taxon>Sphingomonadales</taxon>
        <taxon>Sphingomonadaceae</taxon>
        <taxon>Sphingobium</taxon>
    </lineage>
</organism>